<dbReference type="AlphaFoldDB" id="A0AB36DMQ0"/>
<name>A0AB36DMQ0_MORCA</name>
<protein>
    <submittedName>
        <fullName evidence="1">Uncharacterized protein</fullName>
    </submittedName>
</protein>
<gene>
    <name evidence="1" type="ORF">AO370_1214</name>
</gene>
<comment type="caution">
    <text evidence="1">The sequence shown here is derived from an EMBL/GenBank/DDBJ whole genome shotgun (WGS) entry which is preliminary data.</text>
</comment>
<accession>A0AB36DMQ0</accession>
<organism evidence="1 2">
    <name type="scientific">Moraxella catarrhalis</name>
    <name type="common">Branhamella catarrhalis</name>
    <dbReference type="NCBI Taxonomy" id="480"/>
    <lineage>
        <taxon>Bacteria</taxon>
        <taxon>Pseudomonadati</taxon>
        <taxon>Pseudomonadota</taxon>
        <taxon>Gammaproteobacteria</taxon>
        <taxon>Moraxellales</taxon>
        <taxon>Moraxellaceae</taxon>
        <taxon>Moraxella</taxon>
    </lineage>
</organism>
<reference evidence="1 2" key="1">
    <citation type="journal article" date="2016" name="Genome Biol. Evol.">
        <title>Comparative Genomic Analyses of the Moraxella catarrhalis Serosensitive and Seroresistant Lineages Demonstrate Their Independent Evolution.</title>
        <authorList>
            <person name="Earl J.P."/>
            <person name="de Vries S.P."/>
            <person name="Ahmed A."/>
            <person name="Powell E."/>
            <person name="Schultz M.P."/>
            <person name="Hermans P.W."/>
            <person name="Hill D.J."/>
            <person name="Zhou Z."/>
            <person name="Constantinidou C.I."/>
            <person name="Hu F.Z."/>
            <person name="Bootsma H.J."/>
            <person name="Ehrlich G.D."/>
        </authorList>
    </citation>
    <scope>NUCLEOTIDE SEQUENCE [LARGE SCALE GENOMIC DNA]</scope>
    <source>
        <strain evidence="1 2">F23</strain>
    </source>
</reference>
<sequence>MGLKIMNNTLLNHHWLAVFGKHPNHRTDKFGSSAYQKTNA</sequence>
<proteinExistence type="predicted"/>
<evidence type="ECO:0000313" key="2">
    <source>
        <dbReference type="Proteomes" id="UP000078295"/>
    </source>
</evidence>
<dbReference type="EMBL" id="LXHQ01000031">
    <property type="protein sequence ID" value="OAV25137.1"/>
    <property type="molecule type" value="Genomic_DNA"/>
</dbReference>
<evidence type="ECO:0000313" key="1">
    <source>
        <dbReference type="EMBL" id="OAV25137.1"/>
    </source>
</evidence>
<dbReference type="Proteomes" id="UP000078295">
    <property type="component" value="Unassembled WGS sequence"/>
</dbReference>